<dbReference type="InterPro" id="IPR001279">
    <property type="entry name" value="Metallo-B-lactamas"/>
</dbReference>
<proteinExistence type="predicted"/>
<evidence type="ECO:0000259" key="1">
    <source>
        <dbReference type="SMART" id="SM00849"/>
    </source>
</evidence>
<reference evidence="2 3" key="1">
    <citation type="submission" date="2016-10" db="EMBL/GenBank/DDBJ databases">
        <authorList>
            <person name="de Groot N.N."/>
        </authorList>
    </citation>
    <scope>NUCLEOTIDE SEQUENCE [LARGE SCALE GENOMIC DNA]</scope>
    <source>
        <strain evidence="2 3">DSM 21771</strain>
    </source>
</reference>
<dbReference type="Gene3D" id="3.60.15.10">
    <property type="entry name" value="Ribonuclease Z/Hydroxyacylglutathione hydrolase-like"/>
    <property type="match status" value="1"/>
</dbReference>
<dbReference type="InterPro" id="IPR036866">
    <property type="entry name" value="RibonucZ/Hydroxyglut_hydro"/>
</dbReference>
<name>A0A1G8JAB2_9BACI</name>
<dbReference type="SMART" id="SM00849">
    <property type="entry name" value="Lactamase_B"/>
    <property type="match status" value="1"/>
</dbReference>
<gene>
    <name evidence="2" type="ORF">SAMN04488123_10198</name>
</gene>
<dbReference type="RefSeq" id="WP_245723006.1">
    <property type="nucleotide sequence ID" value="NZ_FNEN01000001.1"/>
</dbReference>
<dbReference type="SUPFAM" id="SSF56281">
    <property type="entry name" value="Metallo-hydrolase/oxidoreductase"/>
    <property type="match status" value="1"/>
</dbReference>
<dbReference type="Proteomes" id="UP000198853">
    <property type="component" value="Unassembled WGS sequence"/>
</dbReference>
<sequence length="311" mass="34469">MQAKIEKLASRTYVIDGYDLNLPERTGIYVLDEEELTIIETGPSPSYPQIKNGLEQLGKSLADIQHIIVTHIHLDHAGGCGQLVKDTPEASVHVHPRGKKHLVEPEKLVKGAKAVYGSNFSDLFDPVFPVPEERINVCEDGDRLPVGKNRTLTFYDTPGHAVHHMSIFDDHTQGVFTGDTVGIFYRGIHSTAPLVLPSTSPSQYDTASMKTSHKRIEALKPNVIYFGHFGASDQISNIFQSTATWLERWIKITREVADEQGSSGLLSERLLQSVIDIHGEKADDSPAWKALKMDCHVSALGLYQAHEKGRL</sequence>
<dbReference type="PANTHER" id="PTHR42951">
    <property type="entry name" value="METALLO-BETA-LACTAMASE DOMAIN-CONTAINING"/>
    <property type="match status" value="1"/>
</dbReference>
<dbReference type="InterPro" id="IPR037482">
    <property type="entry name" value="ST1585_MBL-fold"/>
</dbReference>
<feature type="domain" description="Metallo-beta-lactamase" evidence="1">
    <location>
        <begin position="24"/>
        <end position="228"/>
    </location>
</feature>
<dbReference type="PANTHER" id="PTHR42951:SF22">
    <property type="entry name" value="METALLO BETA-LACTAMASE SUPERFAMILY LIPOPROTEIN"/>
    <property type="match status" value="1"/>
</dbReference>
<evidence type="ECO:0000313" key="3">
    <source>
        <dbReference type="Proteomes" id="UP000198853"/>
    </source>
</evidence>
<organism evidence="2 3">
    <name type="scientific">Natribacillus halophilus</name>
    <dbReference type="NCBI Taxonomy" id="549003"/>
    <lineage>
        <taxon>Bacteria</taxon>
        <taxon>Bacillati</taxon>
        <taxon>Bacillota</taxon>
        <taxon>Bacilli</taxon>
        <taxon>Bacillales</taxon>
        <taxon>Bacillaceae</taxon>
        <taxon>Natribacillus</taxon>
    </lineage>
</organism>
<evidence type="ECO:0000313" key="2">
    <source>
        <dbReference type="EMBL" id="SDI27570.1"/>
    </source>
</evidence>
<dbReference type="Pfam" id="PF00753">
    <property type="entry name" value="Lactamase_B"/>
    <property type="match status" value="1"/>
</dbReference>
<keyword evidence="3" id="KW-1185">Reference proteome</keyword>
<dbReference type="CDD" id="cd07726">
    <property type="entry name" value="ST1585-like_MBL-fold"/>
    <property type="match status" value="1"/>
</dbReference>
<dbReference type="AlphaFoldDB" id="A0A1G8JAB2"/>
<accession>A0A1G8JAB2</accession>
<dbReference type="InterPro" id="IPR050855">
    <property type="entry name" value="NDM-1-like"/>
</dbReference>
<dbReference type="EMBL" id="FNEN01000001">
    <property type="protein sequence ID" value="SDI27570.1"/>
    <property type="molecule type" value="Genomic_DNA"/>
</dbReference>
<protein>
    <submittedName>
        <fullName evidence="2">Glyoxylase, beta-lactamase superfamily II</fullName>
    </submittedName>
</protein>